<dbReference type="GO" id="GO:0030170">
    <property type="term" value="F:pyridoxal phosphate binding"/>
    <property type="evidence" value="ECO:0007669"/>
    <property type="project" value="InterPro"/>
</dbReference>
<dbReference type="GO" id="GO:1901605">
    <property type="term" value="P:alpha-amino acid metabolic process"/>
    <property type="evidence" value="ECO:0007669"/>
    <property type="project" value="TreeGrafter"/>
</dbReference>
<dbReference type="InterPro" id="IPR050859">
    <property type="entry name" value="Class-I_PLP-dep_aminotransf"/>
</dbReference>
<feature type="domain" description="Aminotransferase class I/classII large" evidence="6">
    <location>
        <begin position="103"/>
        <end position="472"/>
    </location>
</feature>
<sequence>MPNDFDVSREAAQSSGSPLSSRVLLRSFYEQFISESSKRRIEDPIRALLPLEDSRPGLISLLAGKPNADTFPITSLQFTLRDPISKEDVPVALTEAELARSLQYSASKGIPDLLEWLIGLQEHSHGRKRDEGWDLTFGTGSSDLIYKASWAAAGMPACAVNALLNPGDVALIEAPVYAGVIPVFHATGCEMIEVGQDQDGIDAQGLRQTLDNWPGDRPKPKVLYTVPRSLTLELKHDDMRRQYGANPTGVTSTLERRLEVLELARKHNFLILEDDPYYYLYFGSAPRPPSYFTLERDQPEVGRVIRFDSLSKVLSAGMRIGFLSAPQVIVDAVCLHTMNSNLQAPTFTQVLSMRLLEFWGYEKLRTHVDRVAEFYRAKRDVFERLMHKHLDGLAEWNTPEAGMFFWFKLQLGNSGSETEGDSEAIIRTKALENGVLALPGTIFLPSGRKTTYVRASFSLLPEDQVDEALRRLREVILKAREDS</sequence>
<dbReference type="EMBL" id="AYKW01000003">
    <property type="protein sequence ID" value="PIL35518.1"/>
    <property type="molecule type" value="Genomic_DNA"/>
</dbReference>
<keyword evidence="8" id="KW-1185">Reference proteome</keyword>
<evidence type="ECO:0000256" key="5">
    <source>
        <dbReference type="ARBA" id="ARBA00022898"/>
    </source>
</evidence>
<evidence type="ECO:0000259" key="6">
    <source>
        <dbReference type="Pfam" id="PF00155"/>
    </source>
</evidence>
<dbReference type="Pfam" id="PF00155">
    <property type="entry name" value="Aminotran_1_2"/>
    <property type="match status" value="1"/>
</dbReference>
<dbReference type="Gene3D" id="3.40.640.10">
    <property type="entry name" value="Type I PLP-dependent aspartate aminotransferase-like (Major domain)"/>
    <property type="match status" value="1"/>
</dbReference>
<comment type="similarity">
    <text evidence="2">Belongs to the class-I pyridoxal-phosphate-dependent aminotransferase family.</text>
</comment>
<dbReference type="InterPro" id="IPR004839">
    <property type="entry name" value="Aminotransferase_I/II_large"/>
</dbReference>
<gene>
    <name evidence="7" type="ORF">GSI_02246</name>
</gene>
<reference evidence="7 8" key="1">
    <citation type="journal article" date="2015" name="Sci. Rep.">
        <title>Chromosome-level genome map provides insights into diverse defense mechanisms in the medicinal fungus Ganoderma sinense.</title>
        <authorList>
            <person name="Zhu Y."/>
            <person name="Xu J."/>
            <person name="Sun C."/>
            <person name="Zhou S."/>
            <person name="Xu H."/>
            <person name="Nelson D.R."/>
            <person name="Qian J."/>
            <person name="Song J."/>
            <person name="Luo H."/>
            <person name="Xiang L."/>
            <person name="Li Y."/>
            <person name="Xu Z."/>
            <person name="Ji A."/>
            <person name="Wang L."/>
            <person name="Lu S."/>
            <person name="Hayward A."/>
            <person name="Sun W."/>
            <person name="Li X."/>
            <person name="Schwartz D.C."/>
            <person name="Wang Y."/>
            <person name="Chen S."/>
        </authorList>
    </citation>
    <scope>NUCLEOTIDE SEQUENCE [LARGE SCALE GENOMIC DNA]</scope>
    <source>
        <strain evidence="7 8">ZZ0214-1</strain>
    </source>
</reference>
<evidence type="ECO:0000256" key="2">
    <source>
        <dbReference type="ARBA" id="ARBA00007441"/>
    </source>
</evidence>
<keyword evidence="5" id="KW-0663">Pyridoxal phosphate</keyword>
<dbReference type="PANTHER" id="PTHR42790">
    <property type="entry name" value="AMINOTRANSFERASE"/>
    <property type="match status" value="1"/>
</dbReference>
<keyword evidence="4" id="KW-0808">Transferase</keyword>
<organism evidence="7 8">
    <name type="scientific">Ganoderma sinense ZZ0214-1</name>
    <dbReference type="NCBI Taxonomy" id="1077348"/>
    <lineage>
        <taxon>Eukaryota</taxon>
        <taxon>Fungi</taxon>
        <taxon>Dikarya</taxon>
        <taxon>Basidiomycota</taxon>
        <taxon>Agaricomycotina</taxon>
        <taxon>Agaricomycetes</taxon>
        <taxon>Polyporales</taxon>
        <taxon>Polyporaceae</taxon>
        <taxon>Ganoderma</taxon>
    </lineage>
</organism>
<evidence type="ECO:0000313" key="8">
    <source>
        <dbReference type="Proteomes" id="UP000230002"/>
    </source>
</evidence>
<dbReference type="GO" id="GO:0008483">
    <property type="term" value="F:transaminase activity"/>
    <property type="evidence" value="ECO:0007669"/>
    <property type="project" value="UniProtKB-KW"/>
</dbReference>
<proteinExistence type="inferred from homology"/>
<dbReference type="PANTHER" id="PTHR42790:SF19">
    <property type="entry name" value="KYNURENINE_ALPHA-AMINOADIPATE AMINOTRANSFERASE, MITOCHONDRIAL"/>
    <property type="match status" value="1"/>
</dbReference>
<evidence type="ECO:0000256" key="1">
    <source>
        <dbReference type="ARBA" id="ARBA00001933"/>
    </source>
</evidence>
<accession>A0A2G8SPL8</accession>
<name>A0A2G8SPL8_9APHY</name>
<dbReference type="InterPro" id="IPR015421">
    <property type="entry name" value="PyrdxlP-dep_Trfase_major"/>
</dbReference>
<comment type="cofactor">
    <cofactor evidence="1">
        <name>pyridoxal 5'-phosphate</name>
        <dbReference type="ChEBI" id="CHEBI:597326"/>
    </cofactor>
</comment>
<dbReference type="AlphaFoldDB" id="A0A2G8SPL8"/>
<evidence type="ECO:0000313" key="7">
    <source>
        <dbReference type="EMBL" id="PIL35518.1"/>
    </source>
</evidence>
<comment type="caution">
    <text evidence="7">The sequence shown here is derived from an EMBL/GenBank/DDBJ whole genome shotgun (WGS) entry which is preliminary data.</text>
</comment>
<keyword evidence="3" id="KW-0032">Aminotransferase</keyword>
<dbReference type="CDD" id="cd00609">
    <property type="entry name" value="AAT_like"/>
    <property type="match status" value="1"/>
</dbReference>
<dbReference type="STRING" id="1077348.A0A2G8SPL8"/>
<dbReference type="InterPro" id="IPR015424">
    <property type="entry name" value="PyrdxlP-dep_Trfase"/>
</dbReference>
<dbReference type="OrthoDB" id="691673at2759"/>
<evidence type="ECO:0000256" key="4">
    <source>
        <dbReference type="ARBA" id="ARBA00022679"/>
    </source>
</evidence>
<dbReference type="SUPFAM" id="SSF53383">
    <property type="entry name" value="PLP-dependent transferases"/>
    <property type="match status" value="1"/>
</dbReference>
<evidence type="ECO:0000256" key="3">
    <source>
        <dbReference type="ARBA" id="ARBA00022576"/>
    </source>
</evidence>
<protein>
    <recommendedName>
        <fullName evidence="6">Aminotransferase class I/classII large domain-containing protein</fullName>
    </recommendedName>
</protein>
<dbReference type="Proteomes" id="UP000230002">
    <property type="component" value="Unassembled WGS sequence"/>
</dbReference>